<evidence type="ECO:0000259" key="3">
    <source>
        <dbReference type="Pfam" id="PF02470"/>
    </source>
</evidence>
<feature type="region of interest" description="Disordered" evidence="1">
    <location>
        <begin position="118"/>
        <end position="145"/>
    </location>
</feature>
<organism evidence="5 6">
    <name type="scientific">Gordonia defluvii</name>
    <dbReference type="NCBI Taxonomy" id="283718"/>
    <lineage>
        <taxon>Bacteria</taxon>
        <taxon>Bacillati</taxon>
        <taxon>Actinomycetota</taxon>
        <taxon>Actinomycetes</taxon>
        <taxon>Mycobacteriales</taxon>
        <taxon>Gordoniaceae</taxon>
        <taxon>Gordonia</taxon>
    </lineage>
</organism>
<reference evidence="6" key="1">
    <citation type="journal article" date="2019" name="Int. J. Syst. Evol. Microbiol.">
        <title>The Global Catalogue of Microorganisms (GCM) 10K type strain sequencing project: providing services to taxonomists for standard genome sequencing and annotation.</title>
        <authorList>
            <consortium name="The Broad Institute Genomics Platform"/>
            <consortium name="The Broad Institute Genome Sequencing Center for Infectious Disease"/>
            <person name="Wu L."/>
            <person name="Ma J."/>
        </authorList>
    </citation>
    <scope>NUCLEOTIDE SEQUENCE [LARGE SCALE GENOMIC DNA]</scope>
    <source>
        <strain evidence="6">JCM 14234</strain>
    </source>
</reference>
<keyword evidence="6" id="KW-1185">Reference proteome</keyword>
<dbReference type="InterPro" id="IPR052336">
    <property type="entry name" value="MlaD_Phospholipid_Transporter"/>
</dbReference>
<name>A0ABP6LMC2_9ACTN</name>
<dbReference type="PANTHER" id="PTHR33371:SF15">
    <property type="entry name" value="LIPOPROTEIN LPRN"/>
    <property type="match status" value="1"/>
</dbReference>
<protein>
    <submittedName>
        <fullName evidence="5">MCE family protein</fullName>
    </submittedName>
</protein>
<dbReference type="PANTHER" id="PTHR33371">
    <property type="entry name" value="INTERMEMBRANE PHOSPHOLIPID TRANSPORT SYSTEM BINDING PROTEIN MLAD-RELATED"/>
    <property type="match status" value="1"/>
</dbReference>
<feature type="chain" id="PRO_5047127006" evidence="2">
    <location>
        <begin position="23"/>
        <end position="454"/>
    </location>
</feature>
<feature type="domain" description="Mammalian cell entry C-terminal" evidence="4">
    <location>
        <begin position="203"/>
        <end position="310"/>
    </location>
</feature>
<feature type="signal peptide" evidence="2">
    <location>
        <begin position="1"/>
        <end position="22"/>
    </location>
</feature>
<dbReference type="PROSITE" id="PS51257">
    <property type="entry name" value="PROKAR_LIPOPROTEIN"/>
    <property type="match status" value="1"/>
</dbReference>
<feature type="domain" description="Mce/MlaD" evidence="3">
    <location>
        <begin position="42"/>
        <end position="117"/>
    </location>
</feature>
<dbReference type="Proteomes" id="UP001501035">
    <property type="component" value="Unassembled WGS sequence"/>
</dbReference>
<feature type="region of interest" description="Disordered" evidence="1">
    <location>
        <begin position="433"/>
        <end position="454"/>
    </location>
</feature>
<evidence type="ECO:0000313" key="6">
    <source>
        <dbReference type="Proteomes" id="UP001501035"/>
    </source>
</evidence>
<evidence type="ECO:0000313" key="5">
    <source>
        <dbReference type="EMBL" id="GAA3048899.1"/>
    </source>
</evidence>
<evidence type="ECO:0000256" key="2">
    <source>
        <dbReference type="SAM" id="SignalP"/>
    </source>
</evidence>
<accession>A0ABP6LMC2</accession>
<dbReference type="InterPro" id="IPR003399">
    <property type="entry name" value="Mce/MlaD"/>
</dbReference>
<keyword evidence="2" id="KW-0732">Signal</keyword>
<gene>
    <name evidence="5" type="ORF">GCM10010528_30020</name>
</gene>
<dbReference type="EMBL" id="BAAAVS010000060">
    <property type="protein sequence ID" value="GAA3048899.1"/>
    <property type="molecule type" value="Genomic_DNA"/>
</dbReference>
<dbReference type="InterPro" id="IPR024516">
    <property type="entry name" value="Mce_C"/>
</dbReference>
<evidence type="ECO:0000256" key="1">
    <source>
        <dbReference type="SAM" id="MobiDB-lite"/>
    </source>
</evidence>
<comment type="caution">
    <text evidence="5">The sequence shown here is derived from an EMBL/GenBank/DDBJ whole genome shotgun (WGS) entry which is preliminary data.</text>
</comment>
<proteinExistence type="predicted"/>
<dbReference type="RefSeq" id="WP_290706399.1">
    <property type="nucleotide sequence ID" value="NZ_BAAAVS010000060.1"/>
</dbReference>
<evidence type="ECO:0000259" key="4">
    <source>
        <dbReference type="Pfam" id="PF11887"/>
    </source>
</evidence>
<dbReference type="Pfam" id="PF02470">
    <property type="entry name" value="MlaD"/>
    <property type="match status" value="1"/>
</dbReference>
<sequence length="454" mass="48449">MRLIKSATVAAVAATTVGLVSACSGLQQVPLPGGVNVGDNAVAYKVKFDDILDLVPQSLVKMDGVVVGRITTITIEPDEWQATVNILVRNNVKLTDQVHAAVQQTALLGEKFVGLSEPPNAKGAAPQNPASPITGLDSQGHPRTRTATDIEQVLGAMSMLLNNGGLNQLQPVVSELTKALETATVTRTGSDGKSYTVNKTRSLLRQTDKLITSLNKQRDDIVTAIDGLARLSTRTAAQTSQIEQILEQLPAGVQVLEAQRPQLVELLTKLDKLGVVGVDVLGRSREAIISDLKALRPILSALAKSMPDVITAAPLMLTIPFPDWLTPAAKGDSTNLFMTLDLRLLNQLEALGVGQGQPIYSPPKARNIPVDAANPYYKGNGPRWGWPTVGLLPPPPNSRIGPWTPPSYGGYAPVPSRHPSAGQQRMRRPQYIVLTPPKPGQTPIDGPLSMLGDR</sequence>
<dbReference type="Pfam" id="PF11887">
    <property type="entry name" value="Mce4_CUP1"/>
    <property type="match status" value="1"/>
</dbReference>